<evidence type="ECO:0000313" key="2">
    <source>
        <dbReference type="Proteomes" id="UP000237271"/>
    </source>
</evidence>
<comment type="caution">
    <text evidence="1">The sequence shown here is derived from an EMBL/GenBank/DDBJ whole genome shotgun (WGS) entry which is preliminary data.</text>
</comment>
<evidence type="ECO:0008006" key="3">
    <source>
        <dbReference type="Google" id="ProtNLM"/>
    </source>
</evidence>
<dbReference type="EMBL" id="NCKW01000035">
    <property type="protein sequence ID" value="POM81662.1"/>
    <property type="molecule type" value="Genomic_DNA"/>
</dbReference>
<dbReference type="InterPro" id="IPR052579">
    <property type="entry name" value="Zinc_finger_SWIM"/>
</dbReference>
<dbReference type="AlphaFoldDB" id="A0A2P4YV40"/>
<keyword evidence="2" id="KW-1185">Reference proteome</keyword>
<proteinExistence type="predicted"/>
<reference evidence="1 2" key="1">
    <citation type="journal article" date="2017" name="Genome Biol. Evol.">
        <title>Phytophthora megakarya and P. palmivora, closely related causal agents of cacao black pod rot, underwent increases in genome sizes and gene numbers by different mechanisms.</title>
        <authorList>
            <person name="Ali S.S."/>
            <person name="Shao J."/>
            <person name="Lary D.J."/>
            <person name="Kronmiller B."/>
            <person name="Shen D."/>
            <person name="Strem M.D."/>
            <person name="Amoako-Attah I."/>
            <person name="Akrofi A.Y."/>
            <person name="Begoude B.A."/>
            <person name="Ten Hoopen G.M."/>
            <person name="Coulibaly K."/>
            <person name="Kebe B.I."/>
            <person name="Melnick R.L."/>
            <person name="Guiltinan M.J."/>
            <person name="Tyler B.M."/>
            <person name="Meinhardt L.W."/>
            <person name="Bailey B.A."/>
        </authorList>
    </citation>
    <scope>NUCLEOTIDE SEQUENCE [LARGE SCALE GENOMIC DNA]</scope>
    <source>
        <strain evidence="2">sbr112.9</strain>
    </source>
</reference>
<evidence type="ECO:0000313" key="1">
    <source>
        <dbReference type="EMBL" id="POM81662.1"/>
    </source>
</evidence>
<dbReference type="PANTHER" id="PTHR31569">
    <property type="entry name" value="SWIM-TYPE DOMAIN-CONTAINING PROTEIN"/>
    <property type="match status" value="1"/>
</dbReference>
<dbReference type="PANTHER" id="PTHR31569:SF4">
    <property type="entry name" value="SWIM-TYPE DOMAIN-CONTAINING PROTEIN"/>
    <property type="match status" value="1"/>
</dbReference>
<sequence length="176" mass="20329">MLADAFPDAKQLLCQFHVIDYLRRDAEGKRNIISALQLMMKSASSRAYDIFLDDMMQSLENNETDAFFQYATTNWETCKEEWIDYHRDNVPHLNSHTNNSIENPKLRTLAIHLSPHAYRLLREQYKFVRSLDAVYKVKTSGTKAELRMPDTGDDNPLHVRRSSATTHDILQAPSGI</sequence>
<accession>A0A2P4YV40</accession>
<gene>
    <name evidence="1" type="ORF">PHPALM_336</name>
</gene>
<dbReference type="OrthoDB" id="129621at2759"/>
<protein>
    <recommendedName>
        <fullName evidence="3">MULE transposase domain-containing protein</fullName>
    </recommendedName>
</protein>
<name>A0A2P4YV40_9STRA</name>
<dbReference type="Proteomes" id="UP000237271">
    <property type="component" value="Unassembled WGS sequence"/>
</dbReference>
<organism evidence="1 2">
    <name type="scientific">Phytophthora palmivora</name>
    <dbReference type="NCBI Taxonomy" id="4796"/>
    <lineage>
        <taxon>Eukaryota</taxon>
        <taxon>Sar</taxon>
        <taxon>Stramenopiles</taxon>
        <taxon>Oomycota</taxon>
        <taxon>Peronosporomycetes</taxon>
        <taxon>Peronosporales</taxon>
        <taxon>Peronosporaceae</taxon>
        <taxon>Phytophthora</taxon>
    </lineage>
</organism>